<feature type="domain" description="Tr-type G" evidence="1">
    <location>
        <begin position="26"/>
        <end position="101"/>
    </location>
</feature>
<dbReference type="EMBL" id="GBHO01028983">
    <property type="protein sequence ID" value="JAG14621.1"/>
    <property type="molecule type" value="Transcribed_RNA"/>
</dbReference>
<proteinExistence type="predicted"/>
<dbReference type="InterPro" id="IPR027417">
    <property type="entry name" value="P-loop_NTPase"/>
</dbReference>
<dbReference type="GO" id="GO:0005525">
    <property type="term" value="F:GTP binding"/>
    <property type="evidence" value="ECO:0007669"/>
    <property type="project" value="InterPro"/>
</dbReference>
<dbReference type="Gene3D" id="3.40.50.300">
    <property type="entry name" value="P-loop containing nucleotide triphosphate hydrolases"/>
    <property type="match status" value="1"/>
</dbReference>
<dbReference type="Pfam" id="PF00009">
    <property type="entry name" value="GTP_EFTU"/>
    <property type="match status" value="1"/>
</dbReference>
<dbReference type="AlphaFoldDB" id="A0A0A9X4S3"/>
<sequence>MFTNRLGQVLPVPGPELQDHGSPLRLVVVIVDATKGIQNIDIQFCDYLEGKGVPYIVCLNKIDNIPTKKQLGEVVEKVAKALYPNEQDRSKVLATASESYDSNTPEEKLQELEDSTDKLIQSDGSVNLELLQELSTKHPELDAFTLSDPNPQNSSIVKSDCKEGSPTTTWNRKCCYPVLPLISCQTFCGLACLRRILLSVVSVKSNKQ</sequence>
<organism evidence="2">
    <name type="scientific">Lygus hesperus</name>
    <name type="common">Western plant bug</name>
    <dbReference type="NCBI Taxonomy" id="30085"/>
    <lineage>
        <taxon>Eukaryota</taxon>
        <taxon>Metazoa</taxon>
        <taxon>Ecdysozoa</taxon>
        <taxon>Arthropoda</taxon>
        <taxon>Hexapoda</taxon>
        <taxon>Insecta</taxon>
        <taxon>Pterygota</taxon>
        <taxon>Neoptera</taxon>
        <taxon>Paraneoptera</taxon>
        <taxon>Hemiptera</taxon>
        <taxon>Heteroptera</taxon>
        <taxon>Panheteroptera</taxon>
        <taxon>Cimicomorpha</taxon>
        <taxon>Miridae</taxon>
        <taxon>Mirini</taxon>
        <taxon>Lygus</taxon>
    </lineage>
</organism>
<accession>A0A0A9X4S3</accession>
<dbReference type="SUPFAM" id="SSF52540">
    <property type="entry name" value="P-loop containing nucleoside triphosphate hydrolases"/>
    <property type="match status" value="1"/>
</dbReference>
<reference evidence="2" key="2">
    <citation type="submission" date="2014-07" db="EMBL/GenBank/DDBJ databases">
        <authorList>
            <person name="Hull J."/>
        </authorList>
    </citation>
    <scope>NUCLEOTIDE SEQUENCE</scope>
</reference>
<evidence type="ECO:0000313" key="2">
    <source>
        <dbReference type="EMBL" id="JAG14621.1"/>
    </source>
</evidence>
<name>A0A0A9X4S3_LYGHE</name>
<gene>
    <name evidence="2" type="primary">engB_0</name>
    <name evidence="2" type="ORF">CM83_3925</name>
</gene>
<dbReference type="GO" id="GO:0003924">
    <property type="term" value="F:GTPase activity"/>
    <property type="evidence" value="ECO:0007669"/>
    <property type="project" value="InterPro"/>
</dbReference>
<protein>
    <submittedName>
        <fullName evidence="2">Putative GTP-binding protein EngB</fullName>
    </submittedName>
</protein>
<evidence type="ECO:0000259" key="1">
    <source>
        <dbReference type="Pfam" id="PF00009"/>
    </source>
</evidence>
<reference evidence="2" key="1">
    <citation type="journal article" date="2014" name="PLoS ONE">
        <title>Transcriptome-Based Identification of ABC Transporters in the Western Tarnished Plant Bug Lygus hesperus.</title>
        <authorList>
            <person name="Hull J.J."/>
            <person name="Chaney K."/>
            <person name="Geib S.M."/>
            <person name="Fabrick J.A."/>
            <person name="Brent C.S."/>
            <person name="Walsh D."/>
            <person name="Lavine L.C."/>
        </authorList>
    </citation>
    <scope>NUCLEOTIDE SEQUENCE</scope>
</reference>
<dbReference type="InterPro" id="IPR000795">
    <property type="entry name" value="T_Tr_GTP-bd_dom"/>
</dbReference>